<feature type="transmembrane region" description="Helical" evidence="1">
    <location>
        <begin position="46"/>
        <end position="66"/>
    </location>
</feature>
<evidence type="ECO:0000313" key="3">
    <source>
        <dbReference type="Proteomes" id="UP001501787"/>
    </source>
</evidence>
<evidence type="ECO:0000256" key="1">
    <source>
        <dbReference type="SAM" id="Phobius"/>
    </source>
</evidence>
<accession>A0ABN0W446</accession>
<keyword evidence="1" id="KW-1133">Transmembrane helix</keyword>
<name>A0ABN0W446_9GAMM</name>
<keyword evidence="1" id="KW-0472">Membrane</keyword>
<dbReference type="Proteomes" id="UP001501787">
    <property type="component" value="Unassembled WGS sequence"/>
</dbReference>
<proteinExistence type="predicted"/>
<dbReference type="RefSeq" id="WP_227691460.1">
    <property type="nucleotide sequence ID" value="NZ_BAAAFR010000008.1"/>
</dbReference>
<keyword evidence="3" id="KW-1185">Reference proteome</keyword>
<sequence length="114" mass="13385">MPLEFYILKTNIVDMTGLERDALHIYIGIMVYVALMWLLRRFLPHYKAALLALAGVTVVTLIGEYLDLRQQVDFGLEMRFGDSIHDIINTCFWPYALYALGRWTTLLQTPRRYR</sequence>
<protein>
    <recommendedName>
        <fullName evidence="4">VanZ-like domain-containing protein</fullName>
    </recommendedName>
</protein>
<gene>
    <name evidence="2" type="ORF">GCM10009129_23000</name>
</gene>
<evidence type="ECO:0000313" key="2">
    <source>
        <dbReference type="EMBL" id="GAA0324596.1"/>
    </source>
</evidence>
<organism evidence="2 3">
    <name type="scientific">Psychrobacter aestuarii</name>
    <dbReference type="NCBI Taxonomy" id="556327"/>
    <lineage>
        <taxon>Bacteria</taxon>
        <taxon>Pseudomonadati</taxon>
        <taxon>Pseudomonadota</taxon>
        <taxon>Gammaproteobacteria</taxon>
        <taxon>Moraxellales</taxon>
        <taxon>Moraxellaceae</taxon>
        <taxon>Psychrobacter</taxon>
    </lineage>
</organism>
<reference evidence="2 3" key="1">
    <citation type="journal article" date="2019" name="Int. J. Syst. Evol. Microbiol.">
        <title>The Global Catalogue of Microorganisms (GCM) 10K type strain sequencing project: providing services to taxonomists for standard genome sequencing and annotation.</title>
        <authorList>
            <consortium name="The Broad Institute Genomics Platform"/>
            <consortium name="The Broad Institute Genome Sequencing Center for Infectious Disease"/>
            <person name="Wu L."/>
            <person name="Ma J."/>
        </authorList>
    </citation>
    <scope>NUCLEOTIDE SEQUENCE [LARGE SCALE GENOMIC DNA]</scope>
    <source>
        <strain evidence="2 3">JCM 16343</strain>
    </source>
</reference>
<keyword evidence="1" id="KW-0812">Transmembrane</keyword>
<feature type="transmembrane region" description="Helical" evidence="1">
    <location>
        <begin position="23"/>
        <end position="39"/>
    </location>
</feature>
<evidence type="ECO:0008006" key="4">
    <source>
        <dbReference type="Google" id="ProtNLM"/>
    </source>
</evidence>
<comment type="caution">
    <text evidence="2">The sequence shown here is derived from an EMBL/GenBank/DDBJ whole genome shotgun (WGS) entry which is preliminary data.</text>
</comment>
<dbReference type="EMBL" id="BAAAFR010000008">
    <property type="protein sequence ID" value="GAA0324596.1"/>
    <property type="molecule type" value="Genomic_DNA"/>
</dbReference>